<dbReference type="Pfam" id="PF01121">
    <property type="entry name" value="CoaE"/>
    <property type="match status" value="1"/>
</dbReference>
<evidence type="ECO:0000256" key="1">
    <source>
        <dbReference type="ARBA" id="ARBA00022741"/>
    </source>
</evidence>
<dbReference type="GO" id="GO:0004140">
    <property type="term" value="F:dephospho-CoA kinase activity"/>
    <property type="evidence" value="ECO:0007669"/>
    <property type="project" value="UniProtKB-UniRule"/>
</dbReference>
<dbReference type="InterPro" id="IPR027417">
    <property type="entry name" value="P-loop_NTPase"/>
</dbReference>
<comment type="caution">
    <text evidence="5">The sequence shown here is derived from an EMBL/GenBank/DDBJ whole genome shotgun (WGS) entry which is preliminary data.</text>
</comment>
<keyword evidence="6" id="KW-1185">Reference proteome</keyword>
<dbReference type="PANTHER" id="PTHR10695:SF46">
    <property type="entry name" value="BIFUNCTIONAL COENZYME A SYNTHASE-RELATED"/>
    <property type="match status" value="1"/>
</dbReference>
<dbReference type="SUPFAM" id="SSF52540">
    <property type="entry name" value="P-loop containing nucleoside triphosphate hydrolases"/>
    <property type="match status" value="1"/>
</dbReference>
<dbReference type="CDD" id="cd02022">
    <property type="entry name" value="DPCK"/>
    <property type="match status" value="1"/>
</dbReference>
<evidence type="ECO:0000256" key="4">
    <source>
        <dbReference type="NCBIfam" id="TIGR00152"/>
    </source>
</evidence>
<reference evidence="5 6" key="1">
    <citation type="submission" date="2019-08" db="EMBL/GenBank/DDBJ databases">
        <title>In-depth cultivation of the pig gut microbiome towards novel bacterial diversity and tailored functional studies.</title>
        <authorList>
            <person name="Wylensek D."/>
            <person name="Hitch T.C.A."/>
            <person name="Clavel T."/>
        </authorList>
    </citation>
    <scope>NUCLEOTIDE SEQUENCE [LARGE SCALE GENOMIC DNA]</scope>
    <source>
        <strain evidence="5 6">CA-Schmier-601-WT-1</strain>
    </source>
</reference>
<sequence>MYVAFVAGGIASGKSSFARRLQARGARRIDLDQLSREVLAPGSDCLKAVAREFGGDLLDPVTGELDRALLAQRAFATAGDTARLEAIELPHIGLALMRRLSSLSRLSDAPSCVVVEVPLLDRFQSYVHLADEVVAIACPLEERRRRAIGRGMDGADFDARAARQPSDEYLGSHCDTLVDNRGGADELMARADAWWESHQANGWRPARKAE</sequence>
<keyword evidence="3 5" id="KW-0418">Kinase</keyword>
<comment type="pathway">
    <text evidence="3">Cofactor biosynthesis; coenzyme A biosynthesis; CoA from (R)-pantothenate: step 5/5.</text>
</comment>
<dbReference type="GO" id="GO:0005737">
    <property type="term" value="C:cytoplasm"/>
    <property type="evidence" value="ECO:0007669"/>
    <property type="project" value="UniProtKB-SubCell"/>
</dbReference>
<keyword evidence="1 3" id="KW-0547">Nucleotide-binding</keyword>
<dbReference type="PANTHER" id="PTHR10695">
    <property type="entry name" value="DEPHOSPHO-COA KINASE-RELATED"/>
    <property type="match status" value="1"/>
</dbReference>
<dbReference type="EMBL" id="VUNC01000003">
    <property type="protein sequence ID" value="MST72560.1"/>
    <property type="molecule type" value="Genomic_DNA"/>
</dbReference>
<dbReference type="Gene3D" id="3.40.50.300">
    <property type="entry name" value="P-loop containing nucleotide triphosphate hydrolases"/>
    <property type="match status" value="1"/>
</dbReference>
<dbReference type="PROSITE" id="PS51219">
    <property type="entry name" value="DPCK"/>
    <property type="match status" value="1"/>
</dbReference>
<dbReference type="GO" id="GO:0005524">
    <property type="term" value="F:ATP binding"/>
    <property type="evidence" value="ECO:0007669"/>
    <property type="project" value="UniProtKB-UniRule"/>
</dbReference>
<dbReference type="EC" id="2.7.1.24" evidence="3 4"/>
<comment type="catalytic activity">
    <reaction evidence="3">
        <text>3'-dephospho-CoA + ATP = ADP + CoA + H(+)</text>
        <dbReference type="Rhea" id="RHEA:18245"/>
        <dbReference type="ChEBI" id="CHEBI:15378"/>
        <dbReference type="ChEBI" id="CHEBI:30616"/>
        <dbReference type="ChEBI" id="CHEBI:57287"/>
        <dbReference type="ChEBI" id="CHEBI:57328"/>
        <dbReference type="ChEBI" id="CHEBI:456216"/>
        <dbReference type="EC" id="2.7.1.24"/>
    </reaction>
</comment>
<organism evidence="5 6">
    <name type="scientific">Olsenella porci</name>
    <dbReference type="NCBI Taxonomy" id="2652279"/>
    <lineage>
        <taxon>Bacteria</taxon>
        <taxon>Bacillati</taxon>
        <taxon>Actinomycetota</taxon>
        <taxon>Coriobacteriia</taxon>
        <taxon>Coriobacteriales</taxon>
        <taxon>Atopobiaceae</taxon>
        <taxon>Olsenella</taxon>
    </lineage>
</organism>
<comment type="function">
    <text evidence="3">Catalyzes the phosphorylation of the 3'-hydroxyl group of dephosphocoenzyme A to form coenzyme A.</text>
</comment>
<dbReference type="UniPathway" id="UPA00241">
    <property type="reaction ID" value="UER00356"/>
</dbReference>
<keyword evidence="3" id="KW-0963">Cytoplasm</keyword>
<dbReference type="GO" id="GO:0015937">
    <property type="term" value="P:coenzyme A biosynthetic process"/>
    <property type="evidence" value="ECO:0007669"/>
    <property type="project" value="UniProtKB-UniRule"/>
</dbReference>
<comment type="subcellular location">
    <subcellularLocation>
        <location evidence="3">Cytoplasm</location>
    </subcellularLocation>
</comment>
<proteinExistence type="inferred from homology"/>
<keyword evidence="3 5" id="KW-0808">Transferase</keyword>
<dbReference type="HAMAP" id="MF_00376">
    <property type="entry name" value="Dephospho_CoA_kinase"/>
    <property type="match status" value="1"/>
</dbReference>
<name>A0A6N7XAJ1_9ACTN</name>
<evidence type="ECO:0000256" key="2">
    <source>
        <dbReference type="ARBA" id="ARBA00022840"/>
    </source>
</evidence>
<protein>
    <recommendedName>
        <fullName evidence="3 4">Dephospho-CoA kinase</fullName>
        <ecNumber evidence="3 4">2.7.1.24</ecNumber>
    </recommendedName>
    <alternativeName>
        <fullName evidence="3">Dephosphocoenzyme A kinase</fullName>
    </alternativeName>
</protein>
<evidence type="ECO:0000313" key="5">
    <source>
        <dbReference type="EMBL" id="MST72560.1"/>
    </source>
</evidence>
<keyword evidence="3" id="KW-0173">Coenzyme A biosynthesis</keyword>
<comment type="similarity">
    <text evidence="3">Belongs to the CoaE family.</text>
</comment>
<keyword evidence="2 3" id="KW-0067">ATP-binding</keyword>
<dbReference type="AlphaFoldDB" id="A0A6N7XAJ1"/>
<dbReference type="NCBIfam" id="TIGR00152">
    <property type="entry name" value="dephospho-CoA kinase"/>
    <property type="match status" value="1"/>
</dbReference>
<dbReference type="RefSeq" id="WP_154434781.1">
    <property type="nucleotide sequence ID" value="NZ_VUNC01000003.1"/>
</dbReference>
<accession>A0A6N7XAJ1</accession>
<feature type="binding site" evidence="3">
    <location>
        <begin position="11"/>
        <end position="16"/>
    </location>
    <ligand>
        <name>ATP</name>
        <dbReference type="ChEBI" id="CHEBI:30616"/>
    </ligand>
</feature>
<evidence type="ECO:0000256" key="3">
    <source>
        <dbReference type="HAMAP-Rule" id="MF_00376"/>
    </source>
</evidence>
<dbReference type="Proteomes" id="UP000469325">
    <property type="component" value="Unassembled WGS sequence"/>
</dbReference>
<dbReference type="InterPro" id="IPR001977">
    <property type="entry name" value="Depp_CoAkinase"/>
</dbReference>
<evidence type="ECO:0000313" key="6">
    <source>
        <dbReference type="Proteomes" id="UP000469325"/>
    </source>
</evidence>
<gene>
    <name evidence="3 5" type="primary">coaE</name>
    <name evidence="5" type="ORF">FYJ68_05485</name>
</gene>